<sequence>MAYSGEAGEVRTTDGSEGALKEQLIVFRPGHFPSRVPIEPLRLRVWIGCKPGTVDTGGFQNVASFAEENGTYSFSFKSGNNKKRPNAAISWISGRKADNFVLLFPHENAGVCDEPFIVNIEDFGRIAKDVFSDGCPNSLKSRDV</sequence>
<evidence type="ECO:0000313" key="1">
    <source>
        <dbReference type="EMBL" id="ANP84617.1"/>
    </source>
</evidence>
<proteinExistence type="predicted"/>
<dbReference type="Proteomes" id="UP000092691">
    <property type="component" value="Chromosome"/>
</dbReference>
<evidence type="ECO:0000313" key="2">
    <source>
        <dbReference type="Proteomes" id="UP000092691"/>
    </source>
</evidence>
<gene>
    <name evidence="1" type="ORF">BA011_01935</name>
</gene>
<accession>A0A1B1C4G3</accession>
<dbReference type="AlphaFoldDB" id="A0A1B1C4G3"/>
<protein>
    <submittedName>
        <fullName evidence="1">Uncharacterized protein</fullName>
    </submittedName>
</protein>
<name>A0A1B1C4G3_RHILE</name>
<reference evidence="1 2" key="1">
    <citation type="submission" date="2016-06" db="EMBL/GenBank/DDBJ databases">
        <title>Microsymbionts genomes from the relict species Vavilovia formosa.</title>
        <authorList>
            <person name="Chirak E."/>
            <person name="Kimeklis A."/>
            <person name="Andronov E."/>
        </authorList>
    </citation>
    <scope>NUCLEOTIDE SEQUENCE [LARGE SCALE GENOMIC DNA]</scope>
    <source>
        <strain evidence="1 2">Vaf10</strain>
    </source>
</reference>
<dbReference type="EMBL" id="CP016286">
    <property type="protein sequence ID" value="ANP84617.1"/>
    <property type="molecule type" value="Genomic_DNA"/>
</dbReference>
<organism evidence="1 2">
    <name type="scientific">Rhizobium leguminosarum</name>
    <dbReference type="NCBI Taxonomy" id="384"/>
    <lineage>
        <taxon>Bacteria</taxon>
        <taxon>Pseudomonadati</taxon>
        <taxon>Pseudomonadota</taxon>
        <taxon>Alphaproteobacteria</taxon>
        <taxon>Hyphomicrobiales</taxon>
        <taxon>Rhizobiaceae</taxon>
        <taxon>Rhizobium/Agrobacterium group</taxon>
        <taxon>Rhizobium</taxon>
    </lineage>
</organism>